<dbReference type="InterPro" id="IPR036505">
    <property type="entry name" value="Amidase/PGRP_sf"/>
</dbReference>
<evidence type="ECO:0000259" key="3">
    <source>
        <dbReference type="Pfam" id="PF01510"/>
    </source>
</evidence>
<dbReference type="CDD" id="cd06583">
    <property type="entry name" value="PGRP"/>
    <property type="match status" value="1"/>
</dbReference>
<dbReference type="InterPro" id="IPR002502">
    <property type="entry name" value="Amidase_domain"/>
</dbReference>
<organism evidence="4 5">
    <name type="scientific">Bacillus cereus</name>
    <dbReference type="NCBI Taxonomy" id="1396"/>
    <lineage>
        <taxon>Bacteria</taxon>
        <taxon>Bacillati</taxon>
        <taxon>Bacillota</taxon>
        <taxon>Bacilli</taxon>
        <taxon>Bacillales</taxon>
        <taxon>Bacillaceae</taxon>
        <taxon>Bacillus</taxon>
        <taxon>Bacillus cereus group</taxon>
    </lineage>
</organism>
<comment type="caution">
    <text evidence="4">The sequence shown here is derived from an EMBL/GenBank/DDBJ whole genome shotgun (WGS) entry which is preliminary data.</text>
</comment>
<evidence type="ECO:0000256" key="2">
    <source>
        <dbReference type="ARBA" id="ARBA00032390"/>
    </source>
</evidence>
<dbReference type="Gene3D" id="3.40.80.10">
    <property type="entry name" value="Peptidoglycan recognition protein-like"/>
    <property type="match status" value="1"/>
</dbReference>
<reference evidence="4 5" key="1">
    <citation type="submission" date="2015-09" db="EMBL/GenBank/DDBJ databases">
        <title>Bacillus cereus food isolates.</title>
        <authorList>
            <person name="Boekhorst J."/>
        </authorList>
    </citation>
    <scope>NUCLEOTIDE SEQUENCE [LARGE SCALE GENOMIC DNA]</scope>
    <source>
        <strain evidence="4 5">B4082</strain>
    </source>
</reference>
<sequence>MKKKWKHISSIVVAMILVLSIGTNVFADRVLIIPDLPKQSYRNGVGAYEGVVAHSTATPNIQKYESRTWRSAFVHYAVDWNEKIQIASTKYRAWGAGPAANARFVYVELCETSDPMKFKRS</sequence>
<evidence type="ECO:0000313" key="4">
    <source>
        <dbReference type="EMBL" id="KZD41221.1"/>
    </source>
</evidence>
<dbReference type="Pfam" id="PF01510">
    <property type="entry name" value="Amidase_2"/>
    <property type="match status" value="1"/>
</dbReference>
<dbReference type="Proteomes" id="UP000076501">
    <property type="component" value="Unassembled WGS sequence"/>
</dbReference>
<gene>
    <name evidence="4" type="ORF">B4082_0610</name>
</gene>
<dbReference type="AlphaFoldDB" id="A0A164IA85"/>
<protein>
    <recommendedName>
        <fullName evidence="2">Autolysin</fullName>
    </recommendedName>
    <alternativeName>
        <fullName evidence="1">Cell wall hydrolase</fullName>
    </alternativeName>
</protein>
<dbReference type="GO" id="GO:0009253">
    <property type="term" value="P:peptidoglycan catabolic process"/>
    <property type="evidence" value="ECO:0007669"/>
    <property type="project" value="InterPro"/>
</dbReference>
<dbReference type="PATRIC" id="fig|1396.539.peg.4616"/>
<evidence type="ECO:0000256" key="1">
    <source>
        <dbReference type="ARBA" id="ARBA00030881"/>
    </source>
</evidence>
<accession>A0A164IA85</accession>
<dbReference type="SUPFAM" id="SSF55846">
    <property type="entry name" value="N-acetylmuramoyl-L-alanine amidase-like"/>
    <property type="match status" value="1"/>
</dbReference>
<feature type="domain" description="N-acetylmuramoyl-L-alanine amidase" evidence="3">
    <location>
        <begin position="49"/>
        <end position="114"/>
    </location>
</feature>
<dbReference type="EMBL" id="LJKA01000004">
    <property type="protein sequence ID" value="KZD41221.1"/>
    <property type="molecule type" value="Genomic_DNA"/>
</dbReference>
<dbReference type="GO" id="GO:0008745">
    <property type="term" value="F:N-acetylmuramoyl-L-alanine amidase activity"/>
    <property type="evidence" value="ECO:0007669"/>
    <property type="project" value="InterPro"/>
</dbReference>
<evidence type="ECO:0000313" key="5">
    <source>
        <dbReference type="Proteomes" id="UP000076501"/>
    </source>
</evidence>
<proteinExistence type="predicted"/>
<name>A0A164IA85_BACCE</name>